<dbReference type="PANTHER" id="PTHR15549">
    <property type="entry name" value="PAIRED IMMUNOGLOBULIN-LIKE TYPE 2 RECEPTOR"/>
    <property type="match status" value="1"/>
</dbReference>
<evidence type="ECO:0000313" key="8">
    <source>
        <dbReference type="Proteomes" id="UP000054399"/>
    </source>
</evidence>
<feature type="region of interest" description="Disordered" evidence="5">
    <location>
        <begin position="395"/>
        <end position="439"/>
    </location>
</feature>
<protein>
    <submittedName>
        <fullName evidence="7">Uncharacterized protein</fullName>
    </submittedName>
</protein>
<dbReference type="GeneID" id="91987929"/>
<reference evidence="7 8" key="2">
    <citation type="submission" date="2024-01" db="EMBL/GenBank/DDBJ databases">
        <title>Comparative genomics of Cryptococcus and Kwoniella reveals pathogenesis evolution and contrasting modes of karyotype evolution via chromosome fusion or intercentromeric recombination.</title>
        <authorList>
            <person name="Coelho M.A."/>
            <person name="David-Palma M."/>
            <person name="Shea T."/>
            <person name="Bowers K."/>
            <person name="Mcginley-Smith S."/>
            <person name="Mohammad A.W."/>
            <person name="Gnirke A."/>
            <person name="Yurkov A.M."/>
            <person name="Nowrousian M."/>
            <person name="Sun S."/>
            <person name="Cuomo C.A."/>
            <person name="Heitman J."/>
        </authorList>
    </citation>
    <scope>NUCLEOTIDE SEQUENCE [LARGE SCALE GENOMIC DNA]</scope>
    <source>
        <strain evidence="7 8">IND107</strain>
    </source>
</reference>
<comment type="caution">
    <text evidence="7">The sequence shown here is derived from an EMBL/GenBank/DDBJ whole genome shotgun (WGS) entry which is preliminary data.</text>
</comment>
<comment type="subcellular location">
    <subcellularLocation>
        <location evidence="1">Membrane</location>
        <topology evidence="1">Single-pass membrane protein</topology>
    </subcellularLocation>
</comment>
<dbReference type="EMBL" id="ATAM02000002">
    <property type="protein sequence ID" value="KAL0253695.1"/>
    <property type="molecule type" value="Genomic_DNA"/>
</dbReference>
<evidence type="ECO:0000256" key="5">
    <source>
        <dbReference type="SAM" id="MobiDB-lite"/>
    </source>
</evidence>
<proteinExistence type="predicted"/>
<organism evidence="7 8">
    <name type="scientific">Cryptococcus tetragattii IND107</name>
    <dbReference type="NCBI Taxonomy" id="1296105"/>
    <lineage>
        <taxon>Eukaryota</taxon>
        <taxon>Fungi</taxon>
        <taxon>Dikarya</taxon>
        <taxon>Basidiomycota</taxon>
        <taxon>Agaricomycotina</taxon>
        <taxon>Tremellomycetes</taxon>
        <taxon>Tremellales</taxon>
        <taxon>Cryptococcaceae</taxon>
        <taxon>Cryptococcus</taxon>
        <taxon>Cryptococcus gattii species complex</taxon>
    </lineage>
</organism>
<keyword evidence="8" id="KW-1185">Reference proteome</keyword>
<evidence type="ECO:0000256" key="4">
    <source>
        <dbReference type="ARBA" id="ARBA00023136"/>
    </source>
</evidence>
<feature type="compositionally biased region" description="Low complexity" evidence="5">
    <location>
        <begin position="218"/>
        <end position="227"/>
    </location>
</feature>
<reference evidence="8" key="1">
    <citation type="submission" date="2015-01" db="EMBL/GenBank/DDBJ databases">
        <title>The Genome Sequence of Cryptococcus gattii MMRL2647.</title>
        <authorList>
            <consortium name="The Broad Institute Genomics Platform"/>
            <person name="Cuomo C."/>
            <person name="Litvintseva A."/>
            <person name="Chen Y."/>
            <person name="Heitman J."/>
            <person name="Sun S."/>
            <person name="Springer D."/>
            <person name="Dromer F."/>
            <person name="Young S."/>
            <person name="Zeng Q."/>
            <person name="Gargeya S."/>
            <person name="Abouelleil A."/>
            <person name="Alvarado L."/>
            <person name="Chapman S.B."/>
            <person name="Gainer-Dewar J."/>
            <person name="Goldberg J."/>
            <person name="Griggs A."/>
            <person name="Gujja S."/>
            <person name="Hansen M."/>
            <person name="Howarth C."/>
            <person name="Imamovic A."/>
            <person name="Larimer J."/>
            <person name="Murphy C."/>
            <person name="Naylor J."/>
            <person name="Pearson M."/>
            <person name="Priest M."/>
            <person name="Roberts A."/>
            <person name="Saif S."/>
            <person name="Shea T."/>
            <person name="Sykes S."/>
            <person name="Wortman J."/>
            <person name="Nusbaum C."/>
            <person name="Birren B."/>
        </authorList>
    </citation>
    <scope>NUCLEOTIDE SEQUENCE [LARGE SCALE GENOMIC DNA]</scope>
    <source>
        <strain evidence="8">IND107</strain>
    </source>
</reference>
<feature type="compositionally biased region" description="Low complexity" evidence="5">
    <location>
        <begin position="682"/>
        <end position="715"/>
    </location>
</feature>
<evidence type="ECO:0000256" key="1">
    <source>
        <dbReference type="ARBA" id="ARBA00004167"/>
    </source>
</evidence>
<gene>
    <name evidence="7" type="ORF">I308_101071</name>
</gene>
<dbReference type="InterPro" id="IPR051694">
    <property type="entry name" value="Immunoregulatory_rcpt-like"/>
</dbReference>
<feature type="region of interest" description="Disordered" evidence="5">
    <location>
        <begin position="104"/>
        <end position="123"/>
    </location>
</feature>
<dbReference type="RefSeq" id="XP_066615916.1">
    <property type="nucleotide sequence ID" value="XM_066755630.1"/>
</dbReference>
<sequence length="734" mass="79142">MSCEQVPSVTIYGTTQITSASTYVTTFTSLVPGNPLVSVVTSVIPAVCADDAPDCPSVTKEEVVTVTPMSTTIHTSVISTKVVVTSVVPQRTLYYECSSSQETSAQGMMSTSQTQETLDNQPSTSIEDEGKMVSYTNVQQLSSSISSATLARQFTGIANKIQGSATVEVSTSSVSSVADTILFPYHTPTFSSSGQSGPSANRPVSVATSLPIATASHTSSASSTVASQQKDANPSSSSSNHAAVAGGIVGGILGIIVIACFVIWMKRKKRDKHENAERWNEKNEDVDYWERRFRALETEGDTVHGEKDDWDMHSSRKLHLTLDLASKDMDVIPSRPFSRLSTVSSFFSSPFGGGIPSRISNKTGLNFSHPIRRPTSPQADALSIRSYPKSRWSSISLKSTKAGRHSMSSRKSDKSSQRYSTAVLPSMKEENENAEESDAITASRGAERQLMMEWIRQSLVDNDECQQGRRKAFSFERSLWQGSMGGATSYQHGETVTIGPPPPRRSLAPIPYDNFISSPRSTLFPTQSSFGRYDGPYPPLASSYERSTDLSPIPCLNPTGKSFGSTLPSSGTFKPDVVVSSGTAELKQSISQTRRSVGKFVPQLYLSREAISPSLWIDEKLLNQFEGSERSGETEVVTEKALISSFSAETIDESQAPEISPRSNEGSRLEQAVPEGKNNRASSSETSCARSSLSIVPLSPAPPSLLSQSSVTSSLMNDEAETRTGLAYRSAVTP</sequence>
<dbReference type="PANTHER" id="PTHR15549:SF26">
    <property type="entry name" value="AXIAL BUDDING PATTERN PROTEIN 2-RELATED"/>
    <property type="match status" value="1"/>
</dbReference>
<evidence type="ECO:0000313" key="7">
    <source>
        <dbReference type="EMBL" id="KAL0253695.1"/>
    </source>
</evidence>
<evidence type="ECO:0000256" key="3">
    <source>
        <dbReference type="ARBA" id="ARBA00022989"/>
    </source>
</evidence>
<feature type="region of interest" description="Disordered" evidence="5">
    <location>
        <begin position="218"/>
        <end position="241"/>
    </location>
</feature>
<feature type="transmembrane region" description="Helical" evidence="6">
    <location>
        <begin position="242"/>
        <end position="264"/>
    </location>
</feature>
<name>A0ABR3C0K7_9TREE</name>
<dbReference type="Proteomes" id="UP000054399">
    <property type="component" value="Unassembled WGS sequence"/>
</dbReference>
<feature type="region of interest" description="Disordered" evidence="5">
    <location>
        <begin position="648"/>
        <end position="734"/>
    </location>
</feature>
<keyword evidence="3 6" id="KW-1133">Transmembrane helix</keyword>
<keyword evidence="4 6" id="KW-0472">Membrane</keyword>
<evidence type="ECO:0000256" key="2">
    <source>
        <dbReference type="ARBA" id="ARBA00022692"/>
    </source>
</evidence>
<evidence type="ECO:0000256" key="6">
    <source>
        <dbReference type="SAM" id="Phobius"/>
    </source>
</evidence>
<accession>A0ABR3C0K7</accession>
<keyword evidence="2 6" id="KW-0812">Transmembrane</keyword>